<evidence type="ECO:0000313" key="7">
    <source>
        <dbReference type="Proteomes" id="UP000321306"/>
    </source>
</evidence>
<dbReference type="PANTHER" id="PTHR24421">
    <property type="entry name" value="NITRATE/NITRITE SENSOR PROTEIN NARX-RELATED"/>
    <property type="match status" value="1"/>
</dbReference>
<keyword evidence="1" id="KW-0808">Transferase</keyword>
<keyword evidence="4" id="KW-0812">Transmembrane</keyword>
<evidence type="ECO:0000256" key="2">
    <source>
        <dbReference type="ARBA" id="ARBA00022777"/>
    </source>
</evidence>
<dbReference type="InterPro" id="IPR036890">
    <property type="entry name" value="HATPase_C_sf"/>
</dbReference>
<dbReference type="SUPFAM" id="SSF55874">
    <property type="entry name" value="ATPase domain of HSP90 chaperone/DNA topoisomerase II/histidine kinase"/>
    <property type="match status" value="1"/>
</dbReference>
<keyword evidence="4" id="KW-1133">Transmembrane helix</keyword>
<dbReference type="OrthoDB" id="9795828at2"/>
<dbReference type="EMBL" id="BJXB01000006">
    <property type="protein sequence ID" value="GEM46098.1"/>
    <property type="molecule type" value="Genomic_DNA"/>
</dbReference>
<dbReference type="InterPro" id="IPR005467">
    <property type="entry name" value="His_kinase_dom"/>
</dbReference>
<feature type="transmembrane region" description="Helical" evidence="4">
    <location>
        <begin position="175"/>
        <end position="199"/>
    </location>
</feature>
<dbReference type="Gene3D" id="3.30.450.40">
    <property type="match status" value="1"/>
</dbReference>
<keyword evidence="2 6" id="KW-0418">Kinase</keyword>
<dbReference type="Pfam" id="PF07730">
    <property type="entry name" value="HisKA_3"/>
    <property type="match status" value="1"/>
</dbReference>
<dbReference type="Pfam" id="PF13796">
    <property type="entry name" value="Sensor"/>
    <property type="match status" value="1"/>
</dbReference>
<comment type="caution">
    <text evidence="6">The sequence shown here is derived from an EMBL/GenBank/DDBJ whole genome shotgun (WGS) entry which is preliminary data.</text>
</comment>
<gene>
    <name evidence="6" type="ORF">DC3_17330</name>
</gene>
<name>A0A511N0X3_DEIC1</name>
<keyword evidence="4" id="KW-0472">Membrane</keyword>
<feature type="domain" description="Histidine kinase" evidence="5">
    <location>
        <begin position="399"/>
        <end position="587"/>
    </location>
</feature>
<feature type="transmembrane region" description="Helical" evidence="4">
    <location>
        <begin position="129"/>
        <end position="155"/>
    </location>
</feature>
<dbReference type="Proteomes" id="UP000321306">
    <property type="component" value="Unassembled WGS sequence"/>
</dbReference>
<dbReference type="AlphaFoldDB" id="A0A511N0X3"/>
<reference evidence="6 7" key="1">
    <citation type="submission" date="2019-07" db="EMBL/GenBank/DDBJ databases">
        <title>Whole genome shotgun sequence of Deinococcus cellulosilyticus NBRC 106333.</title>
        <authorList>
            <person name="Hosoyama A."/>
            <person name="Uohara A."/>
            <person name="Ohji S."/>
            <person name="Ichikawa N."/>
        </authorList>
    </citation>
    <scope>NUCLEOTIDE SEQUENCE [LARGE SCALE GENOMIC DNA]</scope>
    <source>
        <strain evidence="6 7">NBRC 106333</strain>
    </source>
</reference>
<dbReference type="GO" id="GO:0046983">
    <property type="term" value="F:protein dimerization activity"/>
    <property type="evidence" value="ECO:0007669"/>
    <property type="project" value="InterPro"/>
</dbReference>
<feature type="transmembrane region" description="Helical" evidence="4">
    <location>
        <begin position="31"/>
        <end position="50"/>
    </location>
</feature>
<dbReference type="InterPro" id="IPR003018">
    <property type="entry name" value="GAF"/>
</dbReference>
<sequence>MMTVQPTSESGPGKLPGYFAELFSAVTYRRLFYLIATFPLGILYFVVLVTGFSLGLGLLVLVVGFPLFMATVWCILRFADTERALATLLGQKLYREKPIIQASGFMNWAKATLSDAGTYKALLYALLKFPLGIASFVIVVTFLAISLGFLLLPVSQLFYPLPLYFGDVEIQLNPLGWVIWEVVAVGVTVLSLSLLNLLAEGWMLLNQALLTDYGEAKHAQREVQALKQTSSAVAYSGSLDDTLSHIAGQGMEALGASALAVTIKEGASWRMGASRNIPETFARAFSEARPRLSLPDTLPQGRAHIEKHYRAAWEKDVLIEPLIRELPDGSLVTVPMMYQSQQLGQLHAFYRRGVAPTQRELEFLAALADQGAVAIETSQLIDRVQAQASQQERQRLARELHDSVAQALYGITLGAKTAKGWLERDPQKVKESLDYAIQLAEGGTAEMKALLFSLREDALDEGGLCEALARLAHAMKVRYGLTIHTELPEEPQLSAVKKHAVYRIAQEATHNAVKHARATEMSMVLRQTDLGWEMDIQDNGKGFDLAEIAGGTLGLKSMRERAEFLAGSITVSSHPGQGTRIHLEFPH</sequence>
<dbReference type="PROSITE" id="PS50109">
    <property type="entry name" value="HIS_KIN"/>
    <property type="match status" value="1"/>
</dbReference>
<feature type="transmembrane region" description="Helical" evidence="4">
    <location>
        <begin position="56"/>
        <end position="76"/>
    </location>
</feature>
<evidence type="ECO:0000256" key="4">
    <source>
        <dbReference type="SAM" id="Phobius"/>
    </source>
</evidence>
<dbReference type="InterPro" id="IPR029016">
    <property type="entry name" value="GAF-like_dom_sf"/>
</dbReference>
<keyword evidence="7" id="KW-1185">Reference proteome</keyword>
<dbReference type="SUPFAM" id="SSF55781">
    <property type="entry name" value="GAF domain-like"/>
    <property type="match status" value="1"/>
</dbReference>
<dbReference type="GO" id="GO:0000155">
    <property type="term" value="F:phosphorelay sensor kinase activity"/>
    <property type="evidence" value="ECO:0007669"/>
    <property type="project" value="InterPro"/>
</dbReference>
<dbReference type="RefSeq" id="WP_146883915.1">
    <property type="nucleotide sequence ID" value="NZ_BJXB01000006.1"/>
</dbReference>
<dbReference type="InterPro" id="IPR050482">
    <property type="entry name" value="Sensor_HK_TwoCompSys"/>
</dbReference>
<dbReference type="InterPro" id="IPR011712">
    <property type="entry name" value="Sig_transdc_His_kin_sub3_dim/P"/>
</dbReference>
<dbReference type="InterPro" id="IPR025828">
    <property type="entry name" value="Put_sensor_dom"/>
</dbReference>
<evidence type="ECO:0000313" key="6">
    <source>
        <dbReference type="EMBL" id="GEM46098.1"/>
    </source>
</evidence>
<evidence type="ECO:0000256" key="3">
    <source>
        <dbReference type="ARBA" id="ARBA00023012"/>
    </source>
</evidence>
<dbReference type="CDD" id="cd16917">
    <property type="entry name" value="HATPase_UhpB-NarQ-NarX-like"/>
    <property type="match status" value="1"/>
</dbReference>
<dbReference type="Pfam" id="PF13185">
    <property type="entry name" value="GAF_2"/>
    <property type="match status" value="1"/>
</dbReference>
<accession>A0A511N0X3</accession>
<dbReference type="SMART" id="SM00387">
    <property type="entry name" value="HATPase_c"/>
    <property type="match status" value="1"/>
</dbReference>
<dbReference type="PANTHER" id="PTHR24421:SF61">
    <property type="entry name" value="OXYGEN SENSOR HISTIDINE KINASE NREB"/>
    <property type="match status" value="1"/>
</dbReference>
<dbReference type="Gene3D" id="1.20.5.1930">
    <property type="match status" value="1"/>
</dbReference>
<keyword evidence="3" id="KW-0902">Two-component regulatory system</keyword>
<evidence type="ECO:0000259" key="5">
    <source>
        <dbReference type="PROSITE" id="PS50109"/>
    </source>
</evidence>
<organism evidence="6 7">
    <name type="scientific">Deinococcus cellulosilyticus (strain DSM 18568 / NBRC 106333 / KACC 11606 / 5516J-15)</name>
    <dbReference type="NCBI Taxonomy" id="1223518"/>
    <lineage>
        <taxon>Bacteria</taxon>
        <taxon>Thermotogati</taxon>
        <taxon>Deinococcota</taxon>
        <taxon>Deinococci</taxon>
        <taxon>Deinococcales</taxon>
        <taxon>Deinococcaceae</taxon>
        <taxon>Deinococcus</taxon>
    </lineage>
</organism>
<dbReference type="Pfam" id="PF02518">
    <property type="entry name" value="HATPase_c"/>
    <property type="match status" value="1"/>
</dbReference>
<dbReference type="Gene3D" id="3.30.565.10">
    <property type="entry name" value="Histidine kinase-like ATPase, C-terminal domain"/>
    <property type="match status" value="1"/>
</dbReference>
<dbReference type="InterPro" id="IPR003594">
    <property type="entry name" value="HATPase_dom"/>
</dbReference>
<dbReference type="GO" id="GO:0016020">
    <property type="term" value="C:membrane"/>
    <property type="evidence" value="ECO:0007669"/>
    <property type="project" value="InterPro"/>
</dbReference>
<protein>
    <submittedName>
        <fullName evidence="6">Histidine kinase</fullName>
    </submittedName>
</protein>
<proteinExistence type="predicted"/>
<evidence type="ECO:0000256" key="1">
    <source>
        <dbReference type="ARBA" id="ARBA00022679"/>
    </source>
</evidence>